<reference evidence="1" key="1">
    <citation type="submission" date="2021-06" db="EMBL/GenBank/DDBJ databases">
        <authorList>
            <person name="Kallberg Y."/>
            <person name="Tangrot J."/>
            <person name="Rosling A."/>
        </authorList>
    </citation>
    <scope>NUCLEOTIDE SEQUENCE</scope>
    <source>
        <strain evidence="1">MA453B</strain>
    </source>
</reference>
<gene>
    <name evidence="1" type="ORF">DERYTH_LOCUS12609</name>
</gene>
<dbReference type="OrthoDB" id="2415891at2759"/>
<proteinExistence type="predicted"/>
<dbReference type="EMBL" id="CAJVPY010008370">
    <property type="protein sequence ID" value="CAG8694869.1"/>
    <property type="molecule type" value="Genomic_DNA"/>
</dbReference>
<keyword evidence="2" id="KW-1185">Reference proteome</keyword>
<comment type="caution">
    <text evidence="1">The sequence shown here is derived from an EMBL/GenBank/DDBJ whole genome shotgun (WGS) entry which is preliminary data.</text>
</comment>
<evidence type="ECO:0000313" key="2">
    <source>
        <dbReference type="Proteomes" id="UP000789405"/>
    </source>
</evidence>
<dbReference type="PANTHER" id="PTHR46954">
    <property type="entry name" value="C2H2-TYPE DOMAIN-CONTAINING PROTEIN"/>
    <property type="match status" value="1"/>
</dbReference>
<accession>A0A9N9EU17</accession>
<evidence type="ECO:0000313" key="1">
    <source>
        <dbReference type="EMBL" id="CAG8694869.1"/>
    </source>
</evidence>
<name>A0A9N9EU17_9GLOM</name>
<sequence length="505" mass="58405">MGKSREAPAQFKLKDTIAQLTEELRQLNILEQGGMITNIDKEKKTIQCEIRLSTKALHKLEYQKQFQQKYRKQKKQKLLQIERQFKEAGLDMQLVRPTVGHPSLEEQQPGLLEAIVQIVSPDGQADERWRSEIVWSVKTLDQLQEALTNMNYKLSHSATYLRLIPRRHNSEEGNAALIRNMKEMVSLLGPKSALVISQDDKARIPFGLAMANKQEYRVKLPDHDWVVAERHKLIPSVYAILDVKEDKYRQAEAVTYSGPIFIRIRSNKHNSSTVYSHSKDFNDLMNEKKLHNYTTTINEQPKPVVVLLSNSSPDENPRYRKTVQMIIEHFDKYDLDTIIVACFAPHQNASNPVERTNNEELEKRNFKAAGDILTSIWENTIIDNYPVLVKYIDPSDELYSPSEKSTTWIENHNQANSPESVFPSTTCGPANALWYLQPALDSQEFPVVYIHNYQYDEFLVSNENSETMWVEEEMVPEDALKTYNQQVQVQEELIADKVLIINWDT</sequence>
<dbReference type="Proteomes" id="UP000789405">
    <property type="component" value="Unassembled WGS sequence"/>
</dbReference>
<dbReference type="AlphaFoldDB" id="A0A9N9EU17"/>
<dbReference type="PANTHER" id="PTHR46954:SF1">
    <property type="entry name" value="C2H2-TYPE DOMAIN-CONTAINING PROTEIN"/>
    <property type="match status" value="1"/>
</dbReference>
<organism evidence="1 2">
    <name type="scientific">Dentiscutata erythropus</name>
    <dbReference type="NCBI Taxonomy" id="1348616"/>
    <lineage>
        <taxon>Eukaryota</taxon>
        <taxon>Fungi</taxon>
        <taxon>Fungi incertae sedis</taxon>
        <taxon>Mucoromycota</taxon>
        <taxon>Glomeromycotina</taxon>
        <taxon>Glomeromycetes</taxon>
        <taxon>Diversisporales</taxon>
        <taxon>Gigasporaceae</taxon>
        <taxon>Dentiscutata</taxon>
    </lineage>
</organism>
<protein>
    <submittedName>
        <fullName evidence="1">3126_t:CDS:1</fullName>
    </submittedName>
</protein>